<evidence type="ECO:0000256" key="1">
    <source>
        <dbReference type="SAM" id="MobiDB-lite"/>
    </source>
</evidence>
<keyword evidence="3" id="KW-1185">Reference proteome</keyword>
<comment type="caution">
    <text evidence="2">The sequence shown here is derived from an EMBL/GenBank/DDBJ whole genome shotgun (WGS) entry which is preliminary data.</text>
</comment>
<proteinExistence type="predicted"/>
<gene>
    <name evidence="2" type="ORF">AMELA_G00193990</name>
</gene>
<name>A0A7J6A550_AMEME</name>
<evidence type="ECO:0000313" key="3">
    <source>
        <dbReference type="Proteomes" id="UP000593565"/>
    </source>
</evidence>
<dbReference type="AlphaFoldDB" id="A0A7J6A550"/>
<feature type="compositionally biased region" description="Basic residues" evidence="1">
    <location>
        <begin position="23"/>
        <end position="32"/>
    </location>
</feature>
<evidence type="ECO:0000313" key="2">
    <source>
        <dbReference type="EMBL" id="KAF4077965.1"/>
    </source>
</evidence>
<dbReference type="EMBL" id="JAAGNN010000017">
    <property type="protein sequence ID" value="KAF4077965.1"/>
    <property type="molecule type" value="Genomic_DNA"/>
</dbReference>
<dbReference type="Proteomes" id="UP000593565">
    <property type="component" value="Unassembled WGS sequence"/>
</dbReference>
<sequence>MLEYTLLCVEIPNISTSNLSNHGNRKRRHRHSPRNEPVLSDTLHRPPNTLRGARTSAHQLVRHGNRNSLIPLPSPVFPLRRIISAKEKLLSSSSSFRNVTCICKALSSPKRPHGTE</sequence>
<feature type="region of interest" description="Disordered" evidence="1">
    <location>
        <begin position="17"/>
        <end position="50"/>
    </location>
</feature>
<accession>A0A7J6A550</accession>
<reference evidence="2 3" key="1">
    <citation type="submission" date="2020-02" db="EMBL/GenBank/DDBJ databases">
        <title>A chromosome-scale genome assembly of the black bullhead catfish (Ameiurus melas).</title>
        <authorList>
            <person name="Wen M."/>
            <person name="Zham M."/>
            <person name="Cabau C."/>
            <person name="Klopp C."/>
            <person name="Donnadieu C."/>
            <person name="Roques C."/>
            <person name="Bouchez O."/>
            <person name="Lampietro C."/>
            <person name="Jouanno E."/>
            <person name="Herpin A."/>
            <person name="Louis A."/>
            <person name="Berthelot C."/>
            <person name="Parey E."/>
            <person name="Roest-Crollius H."/>
            <person name="Braasch I."/>
            <person name="Postlethwait J."/>
            <person name="Robinson-Rechavi M."/>
            <person name="Echchiki A."/>
            <person name="Begum T."/>
            <person name="Montfort J."/>
            <person name="Schartl M."/>
            <person name="Bobe J."/>
            <person name="Guiguen Y."/>
        </authorList>
    </citation>
    <scope>NUCLEOTIDE SEQUENCE [LARGE SCALE GENOMIC DNA]</scope>
    <source>
        <strain evidence="2">M_S1</strain>
        <tissue evidence="2">Blood</tissue>
    </source>
</reference>
<organism evidence="2 3">
    <name type="scientific">Ameiurus melas</name>
    <name type="common">Black bullhead</name>
    <name type="synonym">Silurus melas</name>
    <dbReference type="NCBI Taxonomy" id="219545"/>
    <lineage>
        <taxon>Eukaryota</taxon>
        <taxon>Metazoa</taxon>
        <taxon>Chordata</taxon>
        <taxon>Craniata</taxon>
        <taxon>Vertebrata</taxon>
        <taxon>Euteleostomi</taxon>
        <taxon>Actinopterygii</taxon>
        <taxon>Neopterygii</taxon>
        <taxon>Teleostei</taxon>
        <taxon>Ostariophysi</taxon>
        <taxon>Siluriformes</taxon>
        <taxon>Ictaluridae</taxon>
        <taxon>Ameiurus</taxon>
    </lineage>
</organism>
<protein>
    <submittedName>
        <fullName evidence="2">Uncharacterized protein</fullName>
    </submittedName>
</protein>